<sequence length="183" mass="20253">MSPPPLHPAGHQMIDAMGKIALLLGVLSLLSALAQALTLMALPDGNIETMLQPFGLPLPPWLHTCMTHAIALSWLAATLALALCATSWALLQRHEWARRVFVAFLVVTAVANFAMLPLLWQLFDMLQAWAPQHGFDAHMQHQLHSSRITVLFSALLTALVFAVLHGWLVYQLSRPALRSAFRR</sequence>
<keyword evidence="1" id="KW-1133">Transmembrane helix</keyword>
<proteinExistence type="predicted"/>
<keyword evidence="1" id="KW-0472">Membrane</keyword>
<evidence type="ECO:0000256" key="1">
    <source>
        <dbReference type="SAM" id="Phobius"/>
    </source>
</evidence>
<dbReference type="STRING" id="380358.XALC_0121"/>
<feature type="transmembrane region" description="Helical" evidence="1">
    <location>
        <begin position="148"/>
        <end position="170"/>
    </location>
</feature>
<name>D2U923_XANAP</name>
<feature type="transmembrane region" description="Helical" evidence="1">
    <location>
        <begin position="100"/>
        <end position="120"/>
    </location>
</feature>
<accession>D2U923</accession>
<evidence type="ECO:0000313" key="3">
    <source>
        <dbReference type="Proteomes" id="UP000001890"/>
    </source>
</evidence>
<protein>
    <submittedName>
        <fullName evidence="2">Uncharacterized protein</fullName>
    </submittedName>
</protein>
<dbReference type="PATRIC" id="fig|29447.3.peg.131"/>
<dbReference type="RefSeq" id="WP_012914684.1">
    <property type="nucleotide sequence ID" value="NC_013722.1"/>
</dbReference>
<keyword evidence="1" id="KW-0812">Transmembrane</keyword>
<dbReference type="Proteomes" id="UP000001890">
    <property type="component" value="Chromosome"/>
</dbReference>
<dbReference type="OrthoDB" id="5998922at2"/>
<dbReference type="EMBL" id="FP565176">
    <property type="protein sequence ID" value="CBA14667.1"/>
    <property type="molecule type" value="Genomic_DNA"/>
</dbReference>
<dbReference type="AlphaFoldDB" id="D2U923"/>
<reference evidence="2 3" key="1">
    <citation type="journal article" date="2009" name="BMC Genomics">
        <title>The complete genome sequence of Xanthomonas albilineans provides new insights into the reductive genome evolution of the xylem-limited Xanthomonadaceae.</title>
        <authorList>
            <person name="Pieretti I."/>
            <person name="Royer M."/>
            <person name="Barbe V."/>
            <person name="Carrere S."/>
            <person name="Koebnik R."/>
            <person name="Cociancich S."/>
            <person name="Couloux A."/>
            <person name="Darrasse A."/>
            <person name="Gouzy J."/>
            <person name="Jacques M.A."/>
            <person name="Lauber E."/>
            <person name="Manceau C."/>
            <person name="Mangenot S."/>
            <person name="Poussier S."/>
            <person name="Segurens B."/>
            <person name="Szurek B."/>
            <person name="Verdier V."/>
            <person name="Arlat M."/>
            <person name="Rott P."/>
        </authorList>
    </citation>
    <scope>NUCLEOTIDE SEQUENCE [LARGE SCALE GENOMIC DNA]</scope>
    <source>
        <strain evidence="3">GPE PC73 / CFBP 7063</strain>
    </source>
</reference>
<dbReference type="GeneID" id="57875497"/>
<evidence type="ECO:0000313" key="2">
    <source>
        <dbReference type="EMBL" id="CBA14667.1"/>
    </source>
</evidence>
<dbReference type="KEGG" id="xal:XALC_0121"/>
<gene>
    <name evidence="2" type="ordered locus">XALc_0121</name>
</gene>
<organism evidence="2 3">
    <name type="scientific">Xanthomonas albilineans (strain GPE PC73 / CFBP 7063)</name>
    <dbReference type="NCBI Taxonomy" id="380358"/>
    <lineage>
        <taxon>Bacteria</taxon>
        <taxon>Pseudomonadati</taxon>
        <taxon>Pseudomonadota</taxon>
        <taxon>Gammaproteobacteria</taxon>
        <taxon>Lysobacterales</taxon>
        <taxon>Lysobacteraceae</taxon>
        <taxon>Xanthomonas</taxon>
    </lineage>
</organism>
<feature type="transmembrane region" description="Helical" evidence="1">
    <location>
        <begin position="60"/>
        <end position="88"/>
    </location>
</feature>
<keyword evidence="3" id="KW-1185">Reference proteome</keyword>